<protein>
    <submittedName>
        <fullName evidence="1">Uncharacterized protein</fullName>
    </submittedName>
</protein>
<dbReference type="OrthoDB" id="3174109at2759"/>
<evidence type="ECO:0000313" key="2">
    <source>
        <dbReference type="Proteomes" id="UP000775547"/>
    </source>
</evidence>
<gene>
    <name evidence="1" type="ORF">DXG03_008941</name>
</gene>
<keyword evidence="2" id="KW-1185">Reference proteome</keyword>
<dbReference type="EMBL" id="JABCKV010000008">
    <property type="protein sequence ID" value="KAG5647588.1"/>
    <property type="molecule type" value="Genomic_DNA"/>
</dbReference>
<organism evidence="1 2">
    <name type="scientific">Asterophora parasitica</name>
    <dbReference type="NCBI Taxonomy" id="117018"/>
    <lineage>
        <taxon>Eukaryota</taxon>
        <taxon>Fungi</taxon>
        <taxon>Dikarya</taxon>
        <taxon>Basidiomycota</taxon>
        <taxon>Agaricomycotina</taxon>
        <taxon>Agaricomycetes</taxon>
        <taxon>Agaricomycetidae</taxon>
        <taxon>Agaricales</taxon>
        <taxon>Tricholomatineae</taxon>
        <taxon>Lyophyllaceae</taxon>
        <taxon>Asterophora</taxon>
    </lineage>
</organism>
<dbReference type="Proteomes" id="UP000775547">
    <property type="component" value="Unassembled WGS sequence"/>
</dbReference>
<dbReference type="AlphaFoldDB" id="A0A9P7GCL6"/>
<comment type="caution">
    <text evidence="1">The sequence shown here is derived from an EMBL/GenBank/DDBJ whole genome shotgun (WGS) entry which is preliminary data.</text>
</comment>
<name>A0A9P7GCL6_9AGAR</name>
<reference evidence="1" key="1">
    <citation type="submission" date="2020-07" db="EMBL/GenBank/DDBJ databases">
        <authorList>
            <person name="Nieuwenhuis M."/>
            <person name="Van De Peppel L.J.J."/>
        </authorList>
    </citation>
    <scope>NUCLEOTIDE SEQUENCE</scope>
    <source>
        <strain evidence="1">AP01</strain>
        <tissue evidence="1">Mycelium</tissue>
    </source>
</reference>
<reference evidence="1" key="2">
    <citation type="submission" date="2021-10" db="EMBL/GenBank/DDBJ databases">
        <title>Phylogenomics reveals ancestral predisposition of the termite-cultivated fungus Termitomyces towards a domesticated lifestyle.</title>
        <authorList>
            <person name="Auxier B."/>
            <person name="Grum-Grzhimaylo A."/>
            <person name="Cardenas M.E."/>
            <person name="Lodge J.D."/>
            <person name="Laessoe T."/>
            <person name="Pedersen O."/>
            <person name="Smith M.E."/>
            <person name="Kuyper T.W."/>
            <person name="Franco-Molano E.A."/>
            <person name="Baroni T.J."/>
            <person name="Aanen D.K."/>
        </authorList>
    </citation>
    <scope>NUCLEOTIDE SEQUENCE</scope>
    <source>
        <strain evidence="1">AP01</strain>
        <tissue evidence="1">Mycelium</tissue>
    </source>
</reference>
<accession>A0A9P7GCL6</accession>
<proteinExistence type="predicted"/>
<sequence length="337" mass="38082">MSTGHKHPMAPTPTIECHSQKVPNSHASLTIQVSGDHLGILFCYSDGPENEFYIWDWKSGAVKMDLFGDEMDSFVFMSEREVIFGFLGPSENDDLEVSLLVLDFEEESKENHAITEVEHGVSFLFPIIVDRIGLVTLEVRSDPAPKLAPPSQLPFFMAPHNRIFTAFLSIIHESRLQTIMLFAPLATFRSSLDRRIGAGHKRIPWSFWGPKGTRMLMPDRNPSDIWVCYVNASKYVALRKMRRNRTTTILVDVFDFHQPGLSRALSDPHHGTDCVTSTDFFEAGDVFGEQVQTSLPYRLRTLPLDSTYTSDMGVMCGEDHIIIVDVRVPDETFVLKS</sequence>
<evidence type="ECO:0000313" key="1">
    <source>
        <dbReference type="EMBL" id="KAG5647588.1"/>
    </source>
</evidence>